<proteinExistence type="predicted"/>
<dbReference type="EMBL" id="CM056743">
    <property type="protein sequence ID" value="KAJ8670546.1"/>
    <property type="molecule type" value="Genomic_DNA"/>
</dbReference>
<keyword evidence="2" id="KW-1185">Reference proteome</keyword>
<organism evidence="1 2">
    <name type="scientific">Eretmocerus hayati</name>
    <dbReference type="NCBI Taxonomy" id="131215"/>
    <lineage>
        <taxon>Eukaryota</taxon>
        <taxon>Metazoa</taxon>
        <taxon>Ecdysozoa</taxon>
        <taxon>Arthropoda</taxon>
        <taxon>Hexapoda</taxon>
        <taxon>Insecta</taxon>
        <taxon>Pterygota</taxon>
        <taxon>Neoptera</taxon>
        <taxon>Endopterygota</taxon>
        <taxon>Hymenoptera</taxon>
        <taxon>Apocrita</taxon>
        <taxon>Proctotrupomorpha</taxon>
        <taxon>Chalcidoidea</taxon>
        <taxon>Aphelinidae</taxon>
        <taxon>Aphelininae</taxon>
        <taxon>Eretmocerus</taxon>
    </lineage>
</organism>
<protein>
    <submittedName>
        <fullName evidence="1">Uncharacterized protein</fullName>
    </submittedName>
</protein>
<sequence>MSDSRSDITGSDSDAIFAKSDYDSPTSDQESDVPNNSCSDWMKEIVKQNLSGKIEEKMSDTCSEKNSRLQIENSNSFDEKSIQGNIGEEEIHSEGSTAVESLHGNKLEKSMNGSGKYYTEEYGLRSFEIPSEPEDELLSDGALEWFTKVCGASSGKKPLPSKLQQDFQPEDGEDGSHLPKSSTHTSTSSSQQIDMGLAKLSCGSDYEISVSEHSEGAHPKDFSYTLDANSGRLTADDQSFNGFYNESIHSRQEEISRQSMCSDVGNEMRNDIRADS</sequence>
<evidence type="ECO:0000313" key="1">
    <source>
        <dbReference type="EMBL" id="KAJ8670546.1"/>
    </source>
</evidence>
<evidence type="ECO:0000313" key="2">
    <source>
        <dbReference type="Proteomes" id="UP001239111"/>
    </source>
</evidence>
<accession>A0ACC2NI00</accession>
<gene>
    <name evidence="1" type="ORF">QAD02_001805</name>
</gene>
<comment type="caution">
    <text evidence="1">The sequence shown here is derived from an EMBL/GenBank/DDBJ whole genome shotgun (WGS) entry which is preliminary data.</text>
</comment>
<dbReference type="Proteomes" id="UP001239111">
    <property type="component" value="Chromosome 3"/>
</dbReference>
<reference evidence="1" key="1">
    <citation type="submission" date="2023-04" db="EMBL/GenBank/DDBJ databases">
        <title>A chromosome-level genome assembly of the parasitoid wasp Eretmocerus hayati.</title>
        <authorList>
            <person name="Zhong Y."/>
            <person name="Liu S."/>
            <person name="Liu Y."/>
        </authorList>
    </citation>
    <scope>NUCLEOTIDE SEQUENCE</scope>
    <source>
        <strain evidence="1">ZJU_SS_LIU_2023</strain>
    </source>
</reference>
<name>A0ACC2NI00_9HYME</name>